<dbReference type="EMBL" id="JAPJZH010000018">
    <property type="protein sequence ID" value="MDA4848101.1"/>
    <property type="molecule type" value="Genomic_DNA"/>
</dbReference>
<dbReference type="PANTHER" id="PTHR30055">
    <property type="entry name" value="HTH-TYPE TRANSCRIPTIONAL REGULATOR RUTR"/>
    <property type="match status" value="1"/>
</dbReference>
<dbReference type="PROSITE" id="PS01081">
    <property type="entry name" value="HTH_TETR_1"/>
    <property type="match status" value="1"/>
</dbReference>
<dbReference type="PROSITE" id="PS50977">
    <property type="entry name" value="HTH_TETR_2"/>
    <property type="match status" value="1"/>
</dbReference>
<dbReference type="RefSeq" id="WP_271091943.1">
    <property type="nucleotide sequence ID" value="NZ_JAPJZH010000018.1"/>
</dbReference>
<feature type="DNA-binding region" description="H-T-H motif" evidence="2">
    <location>
        <begin position="44"/>
        <end position="63"/>
    </location>
</feature>
<reference evidence="4" key="1">
    <citation type="submission" date="2022-11" db="EMBL/GenBank/DDBJ databases">
        <title>Hoeflea poritis sp. nov., isolated from scleractinian coral Porites lutea.</title>
        <authorList>
            <person name="Zhang G."/>
            <person name="Wei Q."/>
            <person name="Cai L."/>
        </authorList>
    </citation>
    <scope>NUCLEOTIDE SEQUENCE</scope>
    <source>
        <strain evidence="4">E7-10</strain>
    </source>
</reference>
<accession>A0ABT4VTR2</accession>
<dbReference type="InterPro" id="IPR050109">
    <property type="entry name" value="HTH-type_TetR-like_transc_reg"/>
</dbReference>
<comment type="caution">
    <text evidence="4">The sequence shown here is derived from an EMBL/GenBank/DDBJ whole genome shotgun (WGS) entry which is preliminary data.</text>
</comment>
<dbReference type="Gene3D" id="1.10.357.10">
    <property type="entry name" value="Tetracycline Repressor, domain 2"/>
    <property type="match status" value="1"/>
</dbReference>
<organism evidence="4 5">
    <name type="scientific">Hoeflea poritis</name>
    <dbReference type="NCBI Taxonomy" id="2993659"/>
    <lineage>
        <taxon>Bacteria</taxon>
        <taxon>Pseudomonadati</taxon>
        <taxon>Pseudomonadota</taxon>
        <taxon>Alphaproteobacteria</taxon>
        <taxon>Hyphomicrobiales</taxon>
        <taxon>Rhizobiaceae</taxon>
        <taxon>Hoeflea</taxon>
    </lineage>
</organism>
<evidence type="ECO:0000256" key="2">
    <source>
        <dbReference type="PROSITE-ProRule" id="PRU00335"/>
    </source>
</evidence>
<evidence type="ECO:0000259" key="3">
    <source>
        <dbReference type="PROSITE" id="PS50977"/>
    </source>
</evidence>
<dbReference type="Pfam" id="PF00440">
    <property type="entry name" value="TetR_N"/>
    <property type="match status" value="1"/>
</dbReference>
<evidence type="ECO:0000256" key="1">
    <source>
        <dbReference type="ARBA" id="ARBA00023125"/>
    </source>
</evidence>
<dbReference type="InterPro" id="IPR023772">
    <property type="entry name" value="DNA-bd_HTH_TetR-type_CS"/>
</dbReference>
<protein>
    <submittedName>
        <fullName evidence="4">TetR/AcrR family transcriptional regulator</fullName>
    </submittedName>
</protein>
<sequence>MSDTVTREGPAKISKKDIKAEAMKRRICAAVVACLDELGYAETSINRIQERAGVSRGALTHHFPTKQALVAETCMRMLHAAMRPMHAAGDAGERPVPAEKLLIDSWNHIVNTAEGRAFVEIIVACRTDRELHRVLADDLHAWEAESAAAISARYRGSDPADDDAALLWSISRTFFRGLLTHERFVSDPAYLARMMDRFAGMMNAHLLVRD</sequence>
<dbReference type="InterPro" id="IPR001647">
    <property type="entry name" value="HTH_TetR"/>
</dbReference>
<dbReference type="PRINTS" id="PR00455">
    <property type="entry name" value="HTHTETR"/>
</dbReference>
<feature type="domain" description="HTH tetR-type" evidence="3">
    <location>
        <begin position="21"/>
        <end position="81"/>
    </location>
</feature>
<proteinExistence type="predicted"/>
<dbReference type="PANTHER" id="PTHR30055:SF226">
    <property type="entry name" value="HTH-TYPE TRANSCRIPTIONAL REGULATOR PKSA"/>
    <property type="match status" value="1"/>
</dbReference>
<evidence type="ECO:0000313" key="4">
    <source>
        <dbReference type="EMBL" id="MDA4848101.1"/>
    </source>
</evidence>
<dbReference type="SUPFAM" id="SSF46689">
    <property type="entry name" value="Homeodomain-like"/>
    <property type="match status" value="1"/>
</dbReference>
<keyword evidence="5" id="KW-1185">Reference proteome</keyword>
<evidence type="ECO:0000313" key="5">
    <source>
        <dbReference type="Proteomes" id="UP001148313"/>
    </source>
</evidence>
<keyword evidence="1 2" id="KW-0238">DNA-binding</keyword>
<dbReference type="Proteomes" id="UP001148313">
    <property type="component" value="Unassembled WGS sequence"/>
</dbReference>
<name>A0ABT4VTR2_9HYPH</name>
<gene>
    <name evidence="4" type="ORF">OOZ53_22275</name>
</gene>
<dbReference type="InterPro" id="IPR009057">
    <property type="entry name" value="Homeodomain-like_sf"/>
</dbReference>